<dbReference type="AlphaFoldDB" id="A0A2P2QFK8"/>
<reference evidence="1" key="1">
    <citation type="submission" date="2018-02" db="EMBL/GenBank/DDBJ databases">
        <title>Rhizophora mucronata_Transcriptome.</title>
        <authorList>
            <person name="Meera S.P."/>
            <person name="Sreeshan A."/>
            <person name="Augustine A."/>
        </authorList>
    </citation>
    <scope>NUCLEOTIDE SEQUENCE</scope>
    <source>
        <tissue evidence="1">Leaf</tissue>
    </source>
</reference>
<organism evidence="1">
    <name type="scientific">Rhizophora mucronata</name>
    <name type="common">Asiatic mangrove</name>
    <dbReference type="NCBI Taxonomy" id="61149"/>
    <lineage>
        <taxon>Eukaryota</taxon>
        <taxon>Viridiplantae</taxon>
        <taxon>Streptophyta</taxon>
        <taxon>Embryophyta</taxon>
        <taxon>Tracheophyta</taxon>
        <taxon>Spermatophyta</taxon>
        <taxon>Magnoliopsida</taxon>
        <taxon>eudicotyledons</taxon>
        <taxon>Gunneridae</taxon>
        <taxon>Pentapetalae</taxon>
        <taxon>rosids</taxon>
        <taxon>fabids</taxon>
        <taxon>Malpighiales</taxon>
        <taxon>Rhizophoraceae</taxon>
        <taxon>Rhizophora</taxon>
    </lineage>
</organism>
<dbReference type="EMBL" id="GGEC01085221">
    <property type="protein sequence ID" value="MBX65705.1"/>
    <property type="molecule type" value="Transcribed_RNA"/>
</dbReference>
<accession>A0A2P2QFK8</accession>
<sequence length="29" mass="3529">MKNHQKFSNFESNSRQLTNVLIYSLWVFP</sequence>
<name>A0A2P2QFK8_RHIMU</name>
<evidence type="ECO:0000313" key="1">
    <source>
        <dbReference type="EMBL" id="MBX65705.1"/>
    </source>
</evidence>
<protein>
    <submittedName>
        <fullName evidence="1">Uncharacterized protein</fullName>
    </submittedName>
</protein>
<proteinExistence type="predicted"/>